<name>A0ABR0AII5_9CRUS</name>
<comment type="caution">
    <text evidence="2">The sequence shown here is derived from an EMBL/GenBank/DDBJ whole genome shotgun (WGS) entry which is preliminary data.</text>
</comment>
<reference evidence="2 3" key="1">
    <citation type="journal article" date="2023" name="Nucleic Acids Res.">
        <title>The hologenome of Daphnia magna reveals possible DNA methylation and microbiome-mediated evolution of the host genome.</title>
        <authorList>
            <person name="Chaturvedi A."/>
            <person name="Li X."/>
            <person name="Dhandapani V."/>
            <person name="Marshall H."/>
            <person name="Kissane S."/>
            <person name="Cuenca-Cambronero M."/>
            <person name="Asole G."/>
            <person name="Calvet F."/>
            <person name="Ruiz-Romero M."/>
            <person name="Marangio P."/>
            <person name="Guigo R."/>
            <person name="Rago D."/>
            <person name="Mirbahai L."/>
            <person name="Eastwood N."/>
            <person name="Colbourne J.K."/>
            <person name="Zhou J."/>
            <person name="Mallon E."/>
            <person name="Orsini L."/>
        </authorList>
    </citation>
    <scope>NUCLEOTIDE SEQUENCE [LARGE SCALE GENOMIC DNA]</scope>
    <source>
        <strain evidence="2">LRV0_1</strain>
    </source>
</reference>
<feature type="compositionally biased region" description="Polar residues" evidence="1">
    <location>
        <begin position="65"/>
        <end position="78"/>
    </location>
</feature>
<feature type="compositionally biased region" description="Polar residues" evidence="1">
    <location>
        <begin position="10"/>
        <end position="26"/>
    </location>
</feature>
<organism evidence="2 3">
    <name type="scientific">Daphnia magna</name>
    <dbReference type="NCBI Taxonomy" id="35525"/>
    <lineage>
        <taxon>Eukaryota</taxon>
        <taxon>Metazoa</taxon>
        <taxon>Ecdysozoa</taxon>
        <taxon>Arthropoda</taxon>
        <taxon>Crustacea</taxon>
        <taxon>Branchiopoda</taxon>
        <taxon>Diplostraca</taxon>
        <taxon>Cladocera</taxon>
        <taxon>Anomopoda</taxon>
        <taxon>Daphniidae</taxon>
        <taxon>Daphnia</taxon>
    </lineage>
</organism>
<dbReference type="EMBL" id="JAOYFB010000037">
    <property type="protein sequence ID" value="KAK4024932.1"/>
    <property type="molecule type" value="Genomic_DNA"/>
</dbReference>
<dbReference type="Proteomes" id="UP001234178">
    <property type="component" value="Unassembled WGS sequence"/>
</dbReference>
<keyword evidence="3" id="KW-1185">Reference proteome</keyword>
<accession>A0ABR0AII5</accession>
<protein>
    <submittedName>
        <fullName evidence="2">Uncharacterized protein</fullName>
    </submittedName>
</protein>
<proteinExistence type="predicted"/>
<sequence length="104" mass="11878">MEVNEWTGEWKQQASTRYRSVTTVTNGGKKKQDTEQRRRRRKEPQPKTAQGASEVSTARLARDSPPTTKEQQRAQKPTQKQHRGTAAKSKITKDETADSQIRVN</sequence>
<evidence type="ECO:0000313" key="2">
    <source>
        <dbReference type="EMBL" id="KAK4024932.1"/>
    </source>
</evidence>
<feature type="region of interest" description="Disordered" evidence="1">
    <location>
        <begin position="1"/>
        <end position="104"/>
    </location>
</feature>
<evidence type="ECO:0000313" key="3">
    <source>
        <dbReference type="Proteomes" id="UP001234178"/>
    </source>
</evidence>
<evidence type="ECO:0000256" key="1">
    <source>
        <dbReference type="SAM" id="MobiDB-lite"/>
    </source>
</evidence>
<gene>
    <name evidence="2" type="ORF">OUZ56_010424</name>
</gene>